<reference evidence="2" key="1">
    <citation type="journal article" date="2012" name="Science">
        <title>Fermentation, hydrogen, and sulfur metabolism in multiple uncultivated bacterial phyla.</title>
        <authorList>
            <person name="Wrighton K.C."/>
            <person name="Thomas B.C."/>
            <person name="Sharon I."/>
            <person name="Miller C.S."/>
            <person name="Castelle C.J."/>
            <person name="VerBerkmoes N.C."/>
            <person name="Wilkins M.J."/>
            <person name="Hettich R.L."/>
            <person name="Lipton M.S."/>
            <person name="Williams K.H."/>
            <person name="Long P.E."/>
            <person name="Banfield J.F."/>
        </authorList>
    </citation>
    <scope>NUCLEOTIDE SEQUENCE [LARGE SCALE GENOMIC DNA]</scope>
</reference>
<gene>
    <name evidence="2" type="ORF">ACD_2C00099G0001</name>
</gene>
<dbReference type="GO" id="GO:0016887">
    <property type="term" value="F:ATP hydrolysis activity"/>
    <property type="evidence" value="ECO:0007669"/>
    <property type="project" value="InterPro"/>
</dbReference>
<dbReference type="InterPro" id="IPR027417">
    <property type="entry name" value="P-loop_NTPase"/>
</dbReference>
<dbReference type="GO" id="GO:0005886">
    <property type="term" value="C:plasma membrane"/>
    <property type="evidence" value="ECO:0007669"/>
    <property type="project" value="TreeGrafter"/>
</dbReference>
<dbReference type="GO" id="GO:0051301">
    <property type="term" value="P:cell division"/>
    <property type="evidence" value="ECO:0007669"/>
    <property type="project" value="UniProtKB-KW"/>
</dbReference>
<comment type="caution">
    <text evidence="2">The sequence shown here is derived from an EMBL/GenBank/DDBJ whole genome shotgun (WGS) entry which is preliminary data.</text>
</comment>
<accession>K2FEX5</accession>
<evidence type="ECO:0000259" key="1">
    <source>
        <dbReference type="PROSITE" id="PS50893"/>
    </source>
</evidence>
<keyword evidence="2" id="KW-0131">Cell cycle</keyword>
<dbReference type="SUPFAM" id="SSF52540">
    <property type="entry name" value="P-loop containing nucleoside triphosphate hydrolases"/>
    <property type="match status" value="1"/>
</dbReference>
<dbReference type="PANTHER" id="PTHR24220">
    <property type="entry name" value="IMPORT ATP-BINDING PROTEIN"/>
    <property type="match status" value="1"/>
</dbReference>
<dbReference type="Pfam" id="PF00005">
    <property type="entry name" value="ABC_tran"/>
    <property type="match status" value="1"/>
</dbReference>
<dbReference type="AlphaFoldDB" id="K2FEX5"/>
<dbReference type="Gene3D" id="3.40.50.300">
    <property type="entry name" value="P-loop containing nucleotide triphosphate hydrolases"/>
    <property type="match status" value="1"/>
</dbReference>
<dbReference type="PROSITE" id="PS50893">
    <property type="entry name" value="ABC_TRANSPORTER_2"/>
    <property type="match status" value="1"/>
</dbReference>
<keyword evidence="2" id="KW-0132">Cell division</keyword>
<keyword evidence="2" id="KW-0067">ATP-binding</keyword>
<dbReference type="EMBL" id="AMFJ01000099">
    <property type="protein sequence ID" value="EKE29771.1"/>
    <property type="molecule type" value="Genomic_DNA"/>
</dbReference>
<dbReference type="InterPro" id="IPR015854">
    <property type="entry name" value="ABC_transpr_LolD-like"/>
</dbReference>
<dbReference type="InterPro" id="IPR003439">
    <property type="entry name" value="ABC_transporter-like_ATP-bd"/>
</dbReference>
<proteinExistence type="predicted"/>
<evidence type="ECO:0000313" key="2">
    <source>
        <dbReference type="EMBL" id="EKE29771.1"/>
    </source>
</evidence>
<keyword evidence="2" id="KW-0547">Nucleotide-binding</keyword>
<dbReference type="GO" id="GO:0022857">
    <property type="term" value="F:transmembrane transporter activity"/>
    <property type="evidence" value="ECO:0007669"/>
    <property type="project" value="TreeGrafter"/>
</dbReference>
<organism evidence="2">
    <name type="scientific">uncultured bacterium</name>
    <name type="common">gcode 4</name>
    <dbReference type="NCBI Taxonomy" id="1234023"/>
    <lineage>
        <taxon>Bacteria</taxon>
        <taxon>environmental samples</taxon>
    </lineage>
</organism>
<name>K2FEX5_9BACT</name>
<protein>
    <submittedName>
        <fullName evidence="2">Cell division ATP-binding protein FtsE</fullName>
    </submittedName>
</protein>
<feature type="domain" description="ABC transporter" evidence="1">
    <location>
        <begin position="1"/>
        <end position="225"/>
    </location>
</feature>
<dbReference type="GO" id="GO:0005524">
    <property type="term" value="F:ATP binding"/>
    <property type="evidence" value="ECO:0007669"/>
    <property type="project" value="UniProtKB-KW"/>
</dbReference>
<sequence length="225" mass="26045">MKAENVTIAYSNKNILKNINLDIKPGDFVFLIGNSWSWKTSLIKCLIWDLPPKVWKILDWTWYDIYTYTAKELTKFRRSIWVVFQDYKLLKSKTVRENVAFAMEVSGYSDKQIIQRVPEVLSQVGLLSKKDNFIDTLSGWEAQRVGIARALIHDPDVILWDEPTGNLDPHNADEIMNILSELNRSWKTIIIATHDDKIVNKLKKRVITFKDGAIVSDVKEGTYNL</sequence>
<dbReference type="PANTHER" id="PTHR24220:SF470">
    <property type="entry name" value="CELL DIVISION ATP-BINDING PROTEIN FTSE"/>
    <property type="match status" value="1"/>
</dbReference>